<protein>
    <recommendedName>
        <fullName evidence="3">Calcineurin-like phosphoesterase domain-containing protein</fullName>
    </recommendedName>
</protein>
<dbReference type="PANTHER" id="PTHR16509">
    <property type="match status" value="1"/>
</dbReference>
<name>A0ABN9PXE6_9DINO</name>
<comment type="caution">
    <text evidence="1">The sequence shown here is derived from an EMBL/GenBank/DDBJ whole genome shotgun (WGS) entry which is preliminary data.</text>
</comment>
<accession>A0ABN9PXE6</accession>
<dbReference type="Gene3D" id="3.60.21.10">
    <property type="match status" value="1"/>
</dbReference>
<evidence type="ECO:0008006" key="3">
    <source>
        <dbReference type="Google" id="ProtNLM"/>
    </source>
</evidence>
<evidence type="ECO:0000313" key="2">
    <source>
        <dbReference type="Proteomes" id="UP001189429"/>
    </source>
</evidence>
<organism evidence="1 2">
    <name type="scientific">Prorocentrum cordatum</name>
    <dbReference type="NCBI Taxonomy" id="2364126"/>
    <lineage>
        <taxon>Eukaryota</taxon>
        <taxon>Sar</taxon>
        <taxon>Alveolata</taxon>
        <taxon>Dinophyceae</taxon>
        <taxon>Prorocentrales</taxon>
        <taxon>Prorocentraceae</taxon>
        <taxon>Prorocentrum</taxon>
    </lineage>
</organism>
<proteinExistence type="predicted"/>
<gene>
    <name evidence="1" type="ORF">PCOR1329_LOCUS6892</name>
</gene>
<dbReference type="SUPFAM" id="SSF56300">
    <property type="entry name" value="Metallo-dependent phosphatases"/>
    <property type="match status" value="1"/>
</dbReference>
<evidence type="ECO:0000313" key="1">
    <source>
        <dbReference type="EMBL" id="CAK0797966.1"/>
    </source>
</evidence>
<dbReference type="EMBL" id="CAUYUJ010001858">
    <property type="protein sequence ID" value="CAK0797966.1"/>
    <property type="molecule type" value="Genomic_DNA"/>
</dbReference>
<keyword evidence="2" id="KW-1185">Reference proteome</keyword>
<dbReference type="PANTHER" id="PTHR16509:SF1">
    <property type="entry name" value="MANGANESE-DEPENDENT ADP-RIBOSE_CDP-ALCOHOL DIPHOSPHATASE"/>
    <property type="match status" value="1"/>
</dbReference>
<dbReference type="InterPro" id="IPR029052">
    <property type="entry name" value="Metallo-depent_PP-like"/>
</dbReference>
<dbReference type="Proteomes" id="UP001189429">
    <property type="component" value="Unassembled WGS sequence"/>
</dbReference>
<sequence>MPGADWFEGIPAERHRFVPYNGGLGDDQLAWLRQRLAACAEAGKNVILLSHIPILEASTTPKTVLWNAEQVLKLLRSWEGRSVVAVLAGHDHDGGYAVDPDSGVHHVTFMSPMICEPGSGRSGAATVCCFEDHAELVGHGVFCVESGTHARGRGYARIELRRLDPRGWL</sequence>
<reference evidence="1" key="1">
    <citation type="submission" date="2023-10" db="EMBL/GenBank/DDBJ databases">
        <authorList>
            <person name="Chen Y."/>
            <person name="Shah S."/>
            <person name="Dougan E. K."/>
            <person name="Thang M."/>
            <person name="Chan C."/>
        </authorList>
    </citation>
    <scope>NUCLEOTIDE SEQUENCE [LARGE SCALE GENOMIC DNA]</scope>
</reference>